<evidence type="ECO:0000313" key="3">
    <source>
        <dbReference type="EMBL" id="TKA36650.1"/>
    </source>
</evidence>
<sequence>MMASQDGPKTRHMKDRRPSHILEPATATTATERTEPRPSAPEARQQTSPPPQARNKTIPQARSDHSRPAAPMRFNLQDERVTSLQAEHKTLQATLAKLEERLKPYEEYQQQAIDVVKQLQEVQGRLQRQRSESASPARAVAALTASVNEHEASMGEHRNQLLQLGNRIALLEAQPTSTHDLALALVSRLQRGDALKSSTATALRLALGSGDTTSPAQEAIIPRQQVTPVTDDPETLQPPVERSIEAQSTLPSPPKKRRRIETTPKAPSSTQRVRFESADRGTPEVDDALDSFMSGALPHDRAEDEAFSSDVATTAGKDAAVPTTPEIRRASQRARTSTTQPGFTHWREANKIVKGLRSSGPSPRKGVA</sequence>
<feature type="region of interest" description="Disordered" evidence="2">
    <location>
        <begin position="1"/>
        <end position="72"/>
    </location>
</feature>
<evidence type="ECO:0000256" key="2">
    <source>
        <dbReference type="SAM" id="MobiDB-lite"/>
    </source>
</evidence>
<organism evidence="3 4">
    <name type="scientific">Friedmanniomyces endolithicus</name>
    <dbReference type="NCBI Taxonomy" id="329885"/>
    <lineage>
        <taxon>Eukaryota</taxon>
        <taxon>Fungi</taxon>
        <taxon>Dikarya</taxon>
        <taxon>Ascomycota</taxon>
        <taxon>Pezizomycotina</taxon>
        <taxon>Dothideomycetes</taxon>
        <taxon>Dothideomycetidae</taxon>
        <taxon>Mycosphaerellales</taxon>
        <taxon>Teratosphaeriaceae</taxon>
        <taxon>Friedmanniomyces</taxon>
    </lineage>
</organism>
<reference evidence="3 4" key="1">
    <citation type="submission" date="2017-03" db="EMBL/GenBank/DDBJ databases">
        <title>Genomes of endolithic fungi from Antarctica.</title>
        <authorList>
            <person name="Coleine C."/>
            <person name="Masonjones S."/>
            <person name="Stajich J.E."/>
        </authorList>
    </citation>
    <scope>NUCLEOTIDE SEQUENCE [LARGE SCALE GENOMIC DNA]</scope>
    <source>
        <strain evidence="3 4">CCFEE 5311</strain>
    </source>
</reference>
<dbReference type="OrthoDB" id="3926337at2759"/>
<protein>
    <submittedName>
        <fullName evidence="3">Uncharacterized protein</fullName>
    </submittedName>
</protein>
<accession>A0A4U0ULS0</accession>
<feature type="region of interest" description="Disordered" evidence="2">
    <location>
        <begin position="209"/>
        <end position="368"/>
    </location>
</feature>
<dbReference type="EMBL" id="NAJP01000058">
    <property type="protein sequence ID" value="TKA36650.1"/>
    <property type="molecule type" value="Genomic_DNA"/>
</dbReference>
<gene>
    <name evidence="3" type="ORF">B0A54_11893</name>
</gene>
<dbReference type="AlphaFoldDB" id="A0A4U0ULS0"/>
<feature type="coiled-coil region" evidence="1">
    <location>
        <begin position="81"/>
        <end position="125"/>
    </location>
</feature>
<evidence type="ECO:0000313" key="4">
    <source>
        <dbReference type="Proteomes" id="UP000310066"/>
    </source>
</evidence>
<comment type="caution">
    <text evidence="3">The sequence shown here is derived from an EMBL/GenBank/DDBJ whole genome shotgun (WGS) entry which is preliminary data.</text>
</comment>
<feature type="compositionally biased region" description="Basic and acidic residues" evidence="2">
    <location>
        <begin position="273"/>
        <end position="283"/>
    </location>
</feature>
<feature type="compositionally biased region" description="Basic residues" evidence="2">
    <location>
        <begin position="10"/>
        <end position="19"/>
    </location>
</feature>
<dbReference type="Proteomes" id="UP000310066">
    <property type="component" value="Unassembled WGS sequence"/>
</dbReference>
<keyword evidence="1" id="KW-0175">Coiled coil</keyword>
<proteinExistence type="predicted"/>
<evidence type="ECO:0000256" key="1">
    <source>
        <dbReference type="SAM" id="Coils"/>
    </source>
</evidence>
<name>A0A4U0ULS0_9PEZI</name>